<reference evidence="1 2" key="1">
    <citation type="submission" date="2018-08" db="EMBL/GenBank/DDBJ databases">
        <title>A genome reference for cultivated species of the human gut microbiota.</title>
        <authorList>
            <person name="Zou Y."/>
            <person name="Xue W."/>
            <person name="Luo G."/>
        </authorList>
    </citation>
    <scope>NUCLEOTIDE SEQUENCE [LARGE SCALE GENOMIC DNA]</scope>
    <source>
        <strain evidence="1 2">TF08-11</strain>
    </source>
</reference>
<organism evidence="1 2">
    <name type="scientific">Faecalicoccus pleomorphus</name>
    <dbReference type="NCBI Taxonomy" id="1323"/>
    <lineage>
        <taxon>Bacteria</taxon>
        <taxon>Bacillati</taxon>
        <taxon>Bacillota</taxon>
        <taxon>Erysipelotrichia</taxon>
        <taxon>Erysipelotrichales</taxon>
        <taxon>Erysipelotrichaceae</taxon>
        <taxon>Faecalicoccus</taxon>
    </lineage>
</organism>
<comment type="caution">
    <text evidence="1">The sequence shown here is derived from an EMBL/GenBank/DDBJ whole genome shotgun (WGS) entry which is preliminary data.</text>
</comment>
<evidence type="ECO:0000313" key="1">
    <source>
        <dbReference type="EMBL" id="RGD77165.1"/>
    </source>
</evidence>
<sequence>MLSQLGTEYWKQMISKGYNAKLLNYKEMSILKVLVDVEKTGKMPSEKQTKEIIKIKKKLEDSGIIV</sequence>
<name>A0A3E3E694_9FIRM</name>
<proteinExistence type="predicted"/>
<gene>
    <name evidence="1" type="ORF">DXC78_04380</name>
</gene>
<accession>A0A3E3E694</accession>
<protein>
    <submittedName>
        <fullName evidence="1">Uncharacterized protein</fullName>
    </submittedName>
</protein>
<dbReference type="RefSeq" id="WP_117445885.1">
    <property type="nucleotide sequence ID" value="NZ_JBFBOW010000018.1"/>
</dbReference>
<dbReference type="AlphaFoldDB" id="A0A3E3E694"/>
<evidence type="ECO:0000313" key="2">
    <source>
        <dbReference type="Proteomes" id="UP000260721"/>
    </source>
</evidence>
<dbReference type="EMBL" id="QUSK01000007">
    <property type="protein sequence ID" value="RGD77165.1"/>
    <property type="molecule type" value="Genomic_DNA"/>
</dbReference>
<dbReference type="Proteomes" id="UP000260721">
    <property type="component" value="Unassembled WGS sequence"/>
</dbReference>